<reference evidence="2" key="1">
    <citation type="submission" date="2009-05" db="EMBL/GenBank/DDBJ databases">
        <authorList>
            <person name="Harkins D.M."/>
            <person name="DeShazer D."/>
            <person name="Woods D.E."/>
            <person name="Brinkac L.M."/>
            <person name="Brown K.A."/>
            <person name="Hung G.C."/>
            <person name="Tuanyok A."/>
            <person name="Zhang B."/>
            <person name="Nierman W.C."/>
        </authorList>
    </citation>
    <scope>NUCLEOTIDE SEQUENCE [LARGE SCALE GENOMIC DNA]</scope>
    <source>
        <strain evidence="2">1710a</strain>
    </source>
</reference>
<name>A0A0E1WAR2_BURPE</name>
<proteinExistence type="predicted"/>
<accession>A0A0E1WAR2</accession>
<organism evidence="2">
    <name type="scientific">Burkholderia pseudomallei 1710a</name>
    <dbReference type="NCBI Taxonomy" id="320371"/>
    <lineage>
        <taxon>Bacteria</taxon>
        <taxon>Pseudomonadati</taxon>
        <taxon>Pseudomonadota</taxon>
        <taxon>Betaproteobacteria</taxon>
        <taxon>Burkholderiales</taxon>
        <taxon>Burkholderiaceae</taxon>
        <taxon>Burkholderia</taxon>
        <taxon>pseudomallei group</taxon>
    </lineage>
</organism>
<evidence type="ECO:0000256" key="1">
    <source>
        <dbReference type="SAM" id="MobiDB-lite"/>
    </source>
</evidence>
<dbReference type="EMBL" id="CM000832">
    <property type="protein sequence ID" value="EET09401.1"/>
    <property type="molecule type" value="Genomic_DNA"/>
</dbReference>
<dbReference type="AlphaFoldDB" id="A0A0E1WAR2"/>
<dbReference type="InterPro" id="IPR021439">
    <property type="entry name" value="DUF3088"/>
</dbReference>
<dbReference type="HOGENOM" id="CLU_141697_0_0_4"/>
<sequence>MTRGERPARPGVRARRIRARGRRRTVRMPPVTQTDPPGETTVKDKRFILRPGFYDGAQGPFYRGDSVAVEGLLSCFAPLRDAVDVEYIDAPRPRHALVALIGEAHQSAPVIVLGAGRTPKAPSIAVREHDGTRFIDSPADIRRYLSSQYGVAHAS</sequence>
<gene>
    <name evidence="2" type="ORF">BURPS1710A_3552</name>
</gene>
<dbReference type="Proteomes" id="UP000001812">
    <property type="component" value="Chromosome I"/>
</dbReference>
<feature type="compositionally biased region" description="Basic residues" evidence="1">
    <location>
        <begin position="12"/>
        <end position="26"/>
    </location>
</feature>
<evidence type="ECO:0000313" key="2">
    <source>
        <dbReference type="EMBL" id="EET09401.1"/>
    </source>
</evidence>
<evidence type="ECO:0008006" key="3">
    <source>
        <dbReference type="Google" id="ProtNLM"/>
    </source>
</evidence>
<protein>
    <recommendedName>
        <fullName evidence="3">DUF3088 domain-containing protein</fullName>
    </recommendedName>
</protein>
<feature type="region of interest" description="Disordered" evidence="1">
    <location>
        <begin position="1"/>
        <end position="41"/>
    </location>
</feature>
<dbReference type="Pfam" id="PF11287">
    <property type="entry name" value="DUF3088"/>
    <property type="match status" value="1"/>
</dbReference>